<proteinExistence type="predicted"/>
<dbReference type="EMBL" id="CM042016">
    <property type="protein sequence ID" value="KAI3699091.1"/>
    <property type="molecule type" value="Genomic_DNA"/>
</dbReference>
<evidence type="ECO:0000313" key="2">
    <source>
        <dbReference type="Proteomes" id="UP001055811"/>
    </source>
</evidence>
<reference evidence="2" key="1">
    <citation type="journal article" date="2022" name="Mol. Ecol. Resour.">
        <title>The genomes of chicory, endive, great burdock and yacon provide insights into Asteraceae palaeo-polyploidization history and plant inulin production.</title>
        <authorList>
            <person name="Fan W."/>
            <person name="Wang S."/>
            <person name="Wang H."/>
            <person name="Wang A."/>
            <person name="Jiang F."/>
            <person name="Liu H."/>
            <person name="Zhao H."/>
            <person name="Xu D."/>
            <person name="Zhang Y."/>
        </authorList>
    </citation>
    <scope>NUCLEOTIDE SEQUENCE [LARGE SCALE GENOMIC DNA]</scope>
    <source>
        <strain evidence="2">cv. Punajuju</strain>
    </source>
</reference>
<sequence>MQFFSATSAIIIGKIPDFFGGDAFAGLATLHLSYNYLEGGLPSLLSYYLLNSNSATRSDLKNPVKVQRTSSHEATLQSTGHKKRITFNDNCRI</sequence>
<name>A0ACB8ZNL8_CICIN</name>
<evidence type="ECO:0000313" key="1">
    <source>
        <dbReference type="EMBL" id="KAI3699091.1"/>
    </source>
</evidence>
<dbReference type="Proteomes" id="UP001055811">
    <property type="component" value="Linkage Group LG08"/>
</dbReference>
<protein>
    <submittedName>
        <fullName evidence="1">Uncharacterized protein</fullName>
    </submittedName>
</protein>
<reference evidence="1 2" key="2">
    <citation type="journal article" date="2022" name="Mol. Ecol. Resour.">
        <title>The genomes of chicory, endive, great burdock and yacon provide insights into Asteraceae paleo-polyploidization history and plant inulin production.</title>
        <authorList>
            <person name="Fan W."/>
            <person name="Wang S."/>
            <person name="Wang H."/>
            <person name="Wang A."/>
            <person name="Jiang F."/>
            <person name="Liu H."/>
            <person name="Zhao H."/>
            <person name="Xu D."/>
            <person name="Zhang Y."/>
        </authorList>
    </citation>
    <scope>NUCLEOTIDE SEQUENCE [LARGE SCALE GENOMIC DNA]</scope>
    <source>
        <strain evidence="2">cv. Punajuju</strain>
        <tissue evidence="1">Leaves</tissue>
    </source>
</reference>
<gene>
    <name evidence="1" type="ORF">L2E82_43124</name>
</gene>
<comment type="caution">
    <text evidence="1">The sequence shown here is derived from an EMBL/GenBank/DDBJ whole genome shotgun (WGS) entry which is preliminary data.</text>
</comment>
<organism evidence="1 2">
    <name type="scientific">Cichorium intybus</name>
    <name type="common">Chicory</name>
    <dbReference type="NCBI Taxonomy" id="13427"/>
    <lineage>
        <taxon>Eukaryota</taxon>
        <taxon>Viridiplantae</taxon>
        <taxon>Streptophyta</taxon>
        <taxon>Embryophyta</taxon>
        <taxon>Tracheophyta</taxon>
        <taxon>Spermatophyta</taxon>
        <taxon>Magnoliopsida</taxon>
        <taxon>eudicotyledons</taxon>
        <taxon>Gunneridae</taxon>
        <taxon>Pentapetalae</taxon>
        <taxon>asterids</taxon>
        <taxon>campanulids</taxon>
        <taxon>Asterales</taxon>
        <taxon>Asteraceae</taxon>
        <taxon>Cichorioideae</taxon>
        <taxon>Cichorieae</taxon>
        <taxon>Cichoriinae</taxon>
        <taxon>Cichorium</taxon>
    </lineage>
</organism>
<keyword evidence="2" id="KW-1185">Reference proteome</keyword>
<accession>A0ACB8ZNL8</accession>